<feature type="non-terminal residue" evidence="1">
    <location>
        <position position="1"/>
    </location>
</feature>
<reference evidence="1" key="1">
    <citation type="submission" date="2024-12" db="EMBL/GenBank/DDBJ databases">
        <title>Comparative genomics and development of molecular markers within Purpureocillium lilacinum and among Purpureocillium species.</title>
        <authorList>
            <person name="Yeh Z.-Y."/>
            <person name="Ni N.-T."/>
            <person name="Lo P.-H."/>
            <person name="Mushyakhwo K."/>
            <person name="Lin C.-F."/>
            <person name="Nai Y.-S."/>
        </authorList>
    </citation>
    <scope>NUCLEOTIDE SEQUENCE</scope>
    <source>
        <strain evidence="1">NCHU-NPUST-175</strain>
    </source>
</reference>
<sequence>PSFFEGVPATITPRRTVLDCDEPPTPIRSLAARAYFARKPAASRPNARQQSPAARPAVNSHVHVFPPRHGGRAPSNSARLNELLDQIRAEFDTQLRQTENFEHQISAQVSEMQLVREKVYAMEQTHMTLEAKIRGGDQHASTPTGGRA</sequence>
<evidence type="ECO:0000313" key="2">
    <source>
        <dbReference type="Proteomes" id="UP001638806"/>
    </source>
</evidence>
<accession>A0ACC4E7G3</accession>
<keyword evidence="2" id="KW-1185">Reference proteome</keyword>
<dbReference type="EMBL" id="JBGNUJ010000002">
    <property type="protein sequence ID" value="KAL3963674.1"/>
    <property type="molecule type" value="Genomic_DNA"/>
</dbReference>
<gene>
    <name evidence="1" type="ORF">ACCO45_000678</name>
</gene>
<comment type="caution">
    <text evidence="1">The sequence shown here is derived from an EMBL/GenBank/DDBJ whole genome shotgun (WGS) entry which is preliminary data.</text>
</comment>
<evidence type="ECO:0000313" key="1">
    <source>
        <dbReference type="EMBL" id="KAL3963674.1"/>
    </source>
</evidence>
<protein>
    <submittedName>
        <fullName evidence="1">Uncharacterized protein</fullName>
    </submittedName>
</protein>
<dbReference type="Proteomes" id="UP001638806">
    <property type="component" value="Unassembled WGS sequence"/>
</dbReference>
<name>A0ACC4E7G3_PURLI</name>
<organism evidence="1 2">
    <name type="scientific">Purpureocillium lilacinum</name>
    <name type="common">Paecilomyces lilacinus</name>
    <dbReference type="NCBI Taxonomy" id="33203"/>
    <lineage>
        <taxon>Eukaryota</taxon>
        <taxon>Fungi</taxon>
        <taxon>Dikarya</taxon>
        <taxon>Ascomycota</taxon>
        <taxon>Pezizomycotina</taxon>
        <taxon>Sordariomycetes</taxon>
        <taxon>Hypocreomycetidae</taxon>
        <taxon>Hypocreales</taxon>
        <taxon>Ophiocordycipitaceae</taxon>
        <taxon>Purpureocillium</taxon>
    </lineage>
</organism>
<proteinExistence type="predicted"/>